<gene>
    <name evidence="1" type="ORF">PQO05_24365</name>
</gene>
<name>A0ABY7T7P4_9SPHI</name>
<reference evidence="1 2" key="1">
    <citation type="submission" date="2023-02" db="EMBL/GenBank/DDBJ databases">
        <title>Genome sequence of Mucilaginibacter jinjuensis strain KACC 16571.</title>
        <authorList>
            <person name="Kim S."/>
            <person name="Heo J."/>
            <person name="Kwon S.-W."/>
        </authorList>
    </citation>
    <scope>NUCLEOTIDE SEQUENCE [LARGE SCALE GENOMIC DNA]</scope>
    <source>
        <strain evidence="1 2">KACC 16571</strain>
    </source>
</reference>
<proteinExistence type="predicted"/>
<organism evidence="1 2">
    <name type="scientific">Mucilaginibacter jinjuensis</name>
    <dbReference type="NCBI Taxonomy" id="1176721"/>
    <lineage>
        <taxon>Bacteria</taxon>
        <taxon>Pseudomonadati</taxon>
        <taxon>Bacteroidota</taxon>
        <taxon>Sphingobacteriia</taxon>
        <taxon>Sphingobacteriales</taxon>
        <taxon>Sphingobacteriaceae</taxon>
        <taxon>Mucilaginibacter</taxon>
    </lineage>
</organism>
<dbReference type="RefSeq" id="WP_273630066.1">
    <property type="nucleotide sequence ID" value="NZ_CP117167.1"/>
</dbReference>
<sequence length="318" mass="36482">MINNEWLNELRQIVKNEPDRYAVHAKCKPLLEKMSISKEFLYDIIRQNLSTPEYLLRKRTYPTLSMVIEENNDFSFVVNIFPSLPDKKADVSFQSIHHHGSLLLSTVGAFGPGYQSILFKKGYSINKETGDAKMEIAKQYQNKIGVVEFVDCYQPHIVFYPVDITATYAFWCDDKKKAKEAIKKIGLLKRIRKPAAKLINSLGLSKILGLNKIEYFDFYVDQNKVIALKDRLAYDVVGSNDNFLKNIFFFIQQTGFADKDFLAQLSQAEHVPAGARIYIDKLIKGERIEDEFFSGHLDIPKVNLKQQDVLKAVANNQV</sequence>
<dbReference type="Proteomes" id="UP001216139">
    <property type="component" value="Chromosome"/>
</dbReference>
<protein>
    <submittedName>
        <fullName evidence="1">Uncharacterized protein</fullName>
    </submittedName>
</protein>
<accession>A0ABY7T7P4</accession>
<dbReference type="EMBL" id="CP117167">
    <property type="protein sequence ID" value="WCT11871.1"/>
    <property type="molecule type" value="Genomic_DNA"/>
</dbReference>
<evidence type="ECO:0000313" key="1">
    <source>
        <dbReference type="EMBL" id="WCT11871.1"/>
    </source>
</evidence>
<keyword evidence="2" id="KW-1185">Reference proteome</keyword>
<evidence type="ECO:0000313" key="2">
    <source>
        <dbReference type="Proteomes" id="UP001216139"/>
    </source>
</evidence>